<reference evidence="1" key="1">
    <citation type="journal article" date="2020" name="Phytopathology">
        <title>Genome sequence of the chestnut blight fungus Cryphonectria parasitica EP155: A fundamental resource for an archetypical invasive plant pathogen.</title>
        <authorList>
            <person name="Crouch J.A."/>
            <person name="Dawe A."/>
            <person name="Aerts A."/>
            <person name="Barry K."/>
            <person name="Churchill A.C.L."/>
            <person name="Grimwood J."/>
            <person name="Hillman B."/>
            <person name="Milgroom M.G."/>
            <person name="Pangilinan J."/>
            <person name="Smith M."/>
            <person name="Salamov A."/>
            <person name="Schmutz J."/>
            <person name="Yadav J."/>
            <person name="Grigoriev I.V."/>
            <person name="Nuss D."/>
        </authorList>
    </citation>
    <scope>NUCLEOTIDE SEQUENCE</scope>
    <source>
        <strain evidence="1">EP155</strain>
    </source>
</reference>
<protein>
    <submittedName>
        <fullName evidence="1">Uncharacterized protein</fullName>
    </submittedName>
</protein>
<dbReference type="GeneID" id="63834460"/>
<evidence type="ECO:0000313" key="2">
    <source>
        <dbReference type="Proteomes" id="UP000803844"/>
    </source>
</evidence>
<name>A0A9P4Y0L1_CRYP1</name>
<dbReference type="CDD" id="cd11296">
    <property type="entry name" value="O-FucT_like"/>
    <property type="match status" value="1"/>
</dbReference>
<dbReference type="Gene3D" id="3.40.50.11350">
    <property type="match status" value="1"/>
</dbReference>
<comment type="caution">
    <text evidence="1">The sequence shown here is derived from an EMBL/GenBank/DDBJ whole genome shotgun (WGS) entry which is preliminary data.</text>
</comment>
<dbReference type="AlphaFoldDB" id="A0A9P4Y0L1"/>
<proteinExistence type="predicted"/>
<evidence type="ECO:0000313" key="1">
    <source>
        <dbReference type="EMBL" id="KAF3764185.1"/>
    </source>
</evidence>
<accession>A0A9P4Y0L1</accession>
<dbReference type="RefSeq" id="XP_040775146.1">
    <property type="nucleotide sequence ID" value="XM_040917331.1"/>
</dbReference>
<organism evidence="1 2">
    <name type="scientific">Cryphonectria parasitica (strain ATCC 38755 / EP155)</name>
    <dbReference type="NCBI Taxonomy" id="660469"/>
    <lineage>
        <taxon>Eukaryota</taxon>
        <taxon>Fungi</taxon>
        <taxon>Dikarya</taxon>
        <taxon>Ascomycota</taxon>
        <taxon>Pezizomycotina</taxon>
        <taxon>Sordariomycetes</taxon>
        <taxon>Sordariomycetidae</taxon>
        <taxon>Diaporthales</taxon>
        <taxon>Cryphonectriaceae</taxon>
        <taxon>Cryphonectria-Endothia species complex</taxon>
        <taxon>Cryphonectria</taxon>
    </lineage>
</organism>
<keyword evidence="2" id="KW-1185">Reference proteome</keyword>
<dbReference type="OrthoDB" id="20368at2759"/>
<gene>
    <name evidence="1" type="ORF">M406DRAFT_260008</name>
</gene>
<sequence length="355" mass="39561">MAIDAGVHMVVPAMPLRDSDDLLNFNLLNDSAYMDYDAWFDQQHLISAMTRACPQMKLRSPAEEDSPSMPVAHRWEVDIGSAPGFRMLSGYFWVGRPFKAWFEEELRRQRFLDHIATPQLGDDGGVGGGAAAAAAADSERGATIITIASQFLVFRITDDATGRDLALWNDLSALVRFKEAPRAIAHEVLSLIKRPYIGVHFRTERDNIWSSFENQLRVDLDALDQIWAQYGSPGQEKPLIVLACGDESQIQRFADAAALRGWKTTSKYDIAKDDPETLRQLRHLPFDFQGAVDMAIMLRSYFFLGITGSALSSTVANMRDSTGRYRGSSLFYADDGDARTHLFNDGDASAYPCCL</sequence>
<dbReference type="EMBL" id="MU032348">
    <property type="protein sequence ID" value="KAF3764185.1"/>
    <property type="molecule type" value="Genomic_DNA"/>
</dbReference>
<dbReference type="Proteomes" id="UP000803844">
    <property type="component" value="Unassembled WGS sequence"/>
</dbReference>